<dbReference type="PROSITE" id="PS50181">
    <property type="entry name" value="FBOX"/>
    <property type="match status" value="1"/>
</dbReference>
<dbReference type="Pfam" id="PF23598">
    <property type="entry name" value="LRR_14"/>
    <property type="match status" value="1"/>
</dbReference>
<dbReference type="PANTHER" id="PTHR45752:SF187">
    <property type="entry name" value="LEUCINE-RICH REPEAT AND IQ DOMAIN-CONTAINING PROTEIN 4"/>
    <property type="match status" value="1"/>
</dbReference>
<gene>
    <name evidence="5" type="ORF">WJX72_011373</name>
</gene>
<dbReference type="InterPro" id="IPR055414">
    <property type="entry name" value="LRR_R13L4/SHOC2-like"/>
</dbReference>
<comment type="caution">
    <text evidence="5">The sequence shown here is derived from an EMBL/GenBank/DDBJ whole genome shotgun (WGS) entry which is preliminary data.</text>
</comment>
<protein>
    <recommendedName>
        <fullName evidence="4">F-box domain-containing protein</fullName>
    </recommendedName>
</protein>
<feature type="domain" description="F-box" evidence="4">
    <location>
        <begin position="15"/>
        <end position="63"/>
    </location>
</feature>
<dbReference type="PANTHER" id="PTHR45752">
    <property type="entry name" value="LEUCINE-RICH REPEAT-CONTAINING"/>
    <property type="match status" value="1"/>
</dbReference>
<dbReference type="InterPro" id="IPR001611">
    <property type="entry name" value="Leu-rich_rpt"/>
</dbReference>
<dbReference type="GO" id="GO:0005930">
    <property type="term" value="C:axoneme"/>
    <property type="evidence" value="ECO:0007669"/>
    <property type="project" value="UniProtKB-SubCell"/>
</dbReference>
<proteinExistence type="predicted"/>
<comment type="subcellular location">
    <subcellularLocation>
        <location evidence="1">Cytoplasm</location>
        <location evidence="1">Cytoskeleton</location>
        <location evidence="1">Cilium axoneme</location>
    </subcellularLocation>
</comment>
<evidence type="ECO:0000313" key="5">
    <source>
        <dbReference type="EMBL" id="KAK9805675.1"/>
    </source>
</evidence>
<dbReference type="SUPFAM" id="SSF52058">
    <property type="entry name" value="L domain-like"/>
    <property type="match status" value="1"/>
</dbReference>
<dbReference type="InterPro" id="IPR003591">
    <property type="entry name" value="Leu-rich_rpt_typical-subtyp"/>
</dbReference>
<keyword evidence="3" id="KW-0677">Repeat</keyword>
<dbReference type="EMBL" id="JALJOR010000015">
    <property type="protein sequence ID" value="KAK9805675.1"/>
    <property type="molecule type" value="Genomic_DNA"/>
</dbReference>
<evidence type="ECO:0000313" key="6">
    <source>
        <dbReference type="Proteomes" id="UP001489004"/>
    </source>
</evidence>
<dbReference type="Proteomes" id="UP001489004">
    <property type="component" value="Unassembled WGS sequence"/>
</dbReference>
<organism evidence="5 6">
    <name type="scientific">[Myrmecia] bisecta</name>
    <dbReference type="NCBI Taxonomy" id="41462"/>
    <lineage>
        <taxon>Eukaryota</taxon>
        <taxon>Viridiplantae</taxon>
        <taxon>Chlorophyta</taxon>
        <taxon>core chlorophytes</taxon>
        <taxon>Trebouxiophyceae</taxon>
        <taxon>Trebouxiales</taxon>
        <taxon>Trebouxiaceae</taxon>
        <taxon>Myrmecia</taxon>
    </lineage>
</organism>
<sequence length="502" mass="55535">MAPFSGSIKQVHAGQAGFLCLPDELIVDVLRRVDLGTRLGVVPRICKRLSALAATPCTLWDTFQLVEFDEDSNMAALQLTFPIASRQGRYDLHFLAGLSRLLHLEHLDITLHDRHYDWETYDYPPERPSEQHSDLPDELCTFTRLKSLRLSGGSIGAVPQSISGLVSLQSLTLDCCGASYLPTDSLGKLSGLHTVRLTEERYGDVALKAAGVPSVGQLTSLQHLTLSRTHLRHKLPEDITALTGLRALELSILGLASIPECVGEFTMLTRLCVRNDRRVFILPSTFTRLINLVELDLHGMQQVLPDIGHLPQLQQLHVTDYIDPAGIQMLELPPALRTVHAPGNARLQLTDGIRALPSLSLLDLSANMLSDLPDGLDLRGLTCFEARGNDFARVPDALRLATAVQRLDLSLNERLSLHTADVQLLLGLPHLKELCISKAPCGTWDAQSLKSLPEPHAGCVRKHIKVDFSDQTAVKRCLVCLGYCKHYHDRNITDCTDYIDDY</sequence>
<dbReference type="InterPro" id="IPR050715">
    <property type="entry name" value="LRR-SigEffector_domain"/>
</dbReference>
<name>A0AAW1P739_9CHLO</name>
<evidence type="ECO:0000256" key="2">
    <source>
        <dbReference type="ARBA" id="ARBA00022614"/>
    </source>
</evidence>
<accession>A0AAW1P739</accession>
<keyword evidence="2" id="KW-0433">Leucine-rich repeat</keyword>
<dbReference type="InterPro" id="IPR001810">
    <property type="entry name" value="F-box_dom"/>
</dbReference>
<dbReference type="SMART" id="SM00369">
    <property type="entry name" value="LRR_TYP"/>
    <property type="match status" value="3"/>
</dbReference>
<evidence type="ECO:0000256" key="1">
    <source>
        <dbReference type="ARBA" id="ARBA00004430"/>
    </source>
</evidence>
<reference evidence="5 6" key="1">
    <citation type="journal article" date="2024" name="Nat. Commun.">
        <title>Phylogenomics reveals the evolutionary origins of lichenization in chlorophyte algae.</title>
        <authorList>
            <person name="Puginier C."/>
            <person name="Libourel C."/>
            <person name="Otte J."/>
            <person name="Skaloud P."/>
            <person name="Haon M."/>
            <person name="Grisel S."/>
            <person name="Petersen M."/>
            <person name="Berrin J.G."/>
            <person name="Delaux P.M."/>
            <person name="Dal Grande F."/>
            <person name="Keller J."/>
        </authorList>
    </citation>
    <scope>NUCLEOTIDE SEQUENCE [LARGE SCALE GENOMIC DNA]</scope>
    <source>
        <strain evidence="5 6">SAG 2043</strain>
    </source>
</reference>
<keyword evidence="6" id="KW-1185">Reference proteome</keyword>
<dbReference type="AlphaFoldDB" id="A0AAW1P739"/>
<evidence type="ECO:0000259" key="4">
    <source>
        <dbReference type="PROSITE" id="PS50181"/>
    </source>
</evidence>
<dbReference type="InterPro" id="IPR032675">
    <property type="entry name" value="LRR_dom_sf"/>
</dbReference>
<evidence type="ECO:0000256" key="3">
    <source>
        <dbReference type="ARBA" id="ARBA00022737"/>
    </source>
</evidence>
<dbReference type="PROSITE" id="PS51450">
    <property type="entry name" value="LRR"/>
    <property type="match status" value="1"/>
</dbReference>
<dbReference type="Gene3D" id="3.80.10.10">
    <property type="entry name" value="Ribonuclease Inhibitor"/>
    <property type="match status" value="2"/>
</dbReference>